<keyword evidence="1" id="KW-0812">Transmembrane</keyword>
<name>A0A9W6IPH2_9PROT</name>
<evidence type="ECO:0008006" key="4">
    <source>
        <dbReference type="Google" id="ProtNLM"/>
    </source>
</evidence>
<proteinExistence type="predicted"/>
<sequence>MLQPILRATTGLAGAGLVFLGLLALLVPMRLMPHVGLESPEALGLNFMRGDVAASLGLIGLLALRAALAGDGRRLDIPLAWAGLVIVGRLVGLVLDDGAMAHASALVPGLLLFALMMPARLWLRPAGAAA</sequence>
<dbReference type="RefSeq" id="WP_271187610.1">
    <property type="nucleotide sequence ID" value="NZ_BSFE01000009.1"/>
</dbReference>
<comment type="caution">
    <text evidence="2">The sequence shown here is derived from an EMBL/GenBank/DDBJ whole genome shotgun (WGS) entry which is preliminary data.</text>
</comment>
<evidence type="ECO:0000256" key="1">
    <source>
        <dbReference type="SAM" id="Phobius"/>
    </source>
</evidence>
<organism evidence="2 3">
    <name type="scientific">Maricaulis virginensis</name>
    <dbReference type="NCBI Taxonomy" id="144022"/>
    <lineage>
        <taxon>Bacteria</taxon>
        <taxon>Pseudomonadati</taxon>
        <taxon>Pseudomonadota</taxon>
        <taxon>Alphaproteobacteria</taxon>
        <taxon>Maricaulales</taxon>
        <taxon>Maricaulaceae</taxon>
        <taxon>Maricaulis</taxon>
    </lineage>
</organism>
<reference evidence="2" key="1">
    <citation type="journal article" date="2014" name="Int. J. Syst. Evol. Microbiol.">
        <title>Complete genome sequence of Corynebacterium casei LMG S-19264T (=DSM 44701T), isolated from a smear-ripened cheese.</title>
        <authorList>
            <consortium name="US DOE Joint Genome Institute (JGI-PGF)"/>
            <person name="Walter F."/>
            <person name="Albersmeier A."/>
            <person name="Kalinowski J."/>
            <person name="Ruckert C."/>
        </authorList>
    </citation>
    <scope>NUCLEOTIDE SEQUENCE</scope>
    <source>
        <strain evidence="2">VKM B-1513</strain>
    </source>
</reference>
<dbReference type="EMBL" id="BSFE01000009">
    <property type="protein sequence ID" value="GLK53257.1"/>
    <property type="molecule type" value="Genomic_DNA"/>
</dbReference>
<feature type="transmembrane region" description="Helical" evidence="1">
    <location>
        <begin position="52"/>
        <end position="70"/>
    </location>
</feature>
<keyword evidence="1" id="KW-1133">Transmembrane helix</keyword>
<evidence type="ECO:0000313" key="3">
    <source>
        <dbReference type="Proteomes" id="UP001143486"/>
    </source>
</evidence>
<evidence type="ECO:0000313" key="2">
    <source>
        <dbReference type="EMBL" id="GLK53257.1"/>
    </source>
</evidence>
<dbReference type="AlphaFoldDB" id="A0A9W6IPH2"/>
<accession>A0A9W6IPH2</accession>
<dbReference type="Proteomes" id="UP001143486">
    <property type="component" value="Unassembled WGS sequence"/>
</dbReference>
<feature type="transmembrane region" description="Helical" evidence="1">
    <location>
        <begin position="12"/>
        <end position="32"/>
    </location>
</feature>
<reference evidence="2" key="2">
    <citation type="submission" date="2023-01" db="EMBL/GenBank/DDBJ databases">
        <authorList>
            <person name="Sun Q."/>
            <person name="Evtushenko L."/>
        </authorList>
    </citation>
    <scope>NUCLEOTIDE SEQUENCE</scope>
    <source>
        <strain evidence="2">VKM B-1513</strain>
    </source>
</reference>
<feature type="transmembrane region" description="Helical" evidence="1">
    <location>
        <begin position="77"/>
        <end position="95"/>
    </location>
</feature>
<keyword evidence="1" id="KW-0472">Membrane</keyword>
<keyword evidence="3" id="KW-1185">Reference proteome</keyword>
<feature type="transmembrane region" description="Helical" evidence="1">
    <location>
        <begin position="101"/>
        <end position="123"/>
    </location>
</feature>
<gene>
    <name evidence="2" type="ORF">GCM10017621_27650</name>
</gene>
<protein>
    <recommendedName>
        <fullName evidence="4">DUF4345 domain-containing protein</fullName>
    </recommendedName>
</protein>